<name>V5SCW3_9HYPH</name>
<evidence type="ECO:0000313" key="4">
    <source>
        <dbReference type="Proteomes" id="UP000018542"/>
    </source>
</evidence>
<feature type="transmembrane region" description="Helical" evidence="1">
    <location>
        <begin position="148"/>
        <end position="167"/>
    </location>
</feature>
<keyword evidence="1" id="KW-0812">Transmembrane</keyword>
<feature type="transmembrane region" description="Helical" evidence="1">
    <location>
        <begin position="179"/>
        <end position="199"/>
    </location>
</feature>
<evidence type="ECO:0000256" key="1">
    <source>
        <dbReference type="SAM" id="Phobius"/>
    </source>
</evidence>
<reference evidence="3 4" key="1">
    <citation type="journal article" date="2014" name="Genome Announc.">
        <title>Complete Genome Sequence of Hyphomicrobium nitrativorans Strain NL23, a Denitrifying Bacterium Isolated from Biofilm of a Methanol-Fed Denitrification System Treating Seawater at the Montreal Biodome.</title>
        <authorList>
            <person name="Martineau C."/>
            <person name="Villeneuve C."/>
            <person name="Mauffrey F."/>
            <person name="Villemur R."/>
        </authorList>
    </citation>
    <scope>NUCLEOTIDE SEQUENCE [LARGE SCALE GENOMIC DNA]</scope>
    <source>
        <strain evidence="3">NL23</strain>
    </source>
</reference>
<keyword evidence="1" id="KW-0472">Membrane</keyword>
<dbReference type="GO" id="GO:0004175">
    <property type="term" value="F:endopeptidase activity"/>
    <property type="evidence" value="ECO:0007669"/>
    <property type="project" value="UniProtKB-ARBA"/>
</dbReference>
<dbReference type="GO" id="GO:0080120">
    <property type="term" value="P:CAAX-box protein maturation"/>
    <property type="evidence" value="ECO:0007669"/>
    <property type="project" value="UniProtKB-ARBA"/>
</dbReference>
<dbReference type="Pfam" id="PF02517">
    <property type="entry name" value="Rce1-like"/>
    <property type="match status" value="1"/>
</dbReference>
<protein>
    <submittedName>
        <fullName evidence="3">CAAX amino terminal protease</fullName>
    </submittedName>
</protein>
<feature type="transmembrane region" description="Helical" evidence="1">
    <location>
        <begin position="37"/>
        <end position="55"/>
    </location>
</feature>
<evidence type="ECO:0000259" key="2">
    <source>
        <dbReference type="Pfam" id="PF02517"/>
    </source>
</evidence>
<sequence length="257" mass="28933">MPRQGDVLGDAVADVIKAGGTVASPERLSPFGWTWRLAEMALLFGLAPLVMMWLVHGERIPLLSDYIPAGTKIPIFVALLPVLFIAAFLLLIDPTFRLRDELRRGIRWRNALSIVLIFLVMGGAATWWVKSYHPAWFLEFPANRPDTYMRIMIGYPVFSVAAQELLYRSFFFHRYGPMFGSQVWLIVIVNGLLFGYAHIVMGSPFAIAATALGGLILAARYAVTRSFWAVFIEHTLWGWLIFTIGLGRYFFTGVSNL</sequence>
<dbReference type="Proteomes" id="UP000018542">
    <property type="component" value="Chromosome"/>
</dbReference>
<organism evidence="3 4">
    <name type="scientific">Hyphomicrobium nitrativorans NL23</name>
    <dbReference type="NCBI Taxonomy" id="1029756"/>
    <lineage>
        <taxon>Bacteria</taxon>
        <taxon>Pseudomonadati</taxon>
        <taxon>Pseudomonadota</taxon>
        <taxon>Alphaproteobacteria</taxon>
        <taxon>Hyphomicrobiales</taxon>
        <taxon>Hyphomicrobiaceae</taxon>
        <taxon>Hyphomicrobium</taxon>
    </lineage>
</organism>
<feature type="transmembrane region" description="Helical" evidence="1">
    <location>
        <begin position="75"/>
        <end position="96"/>
    </location>
</feature>
<dbReference type="STRING" id="1029756.W911_10625"/>
<dbReference type="PATRIC" id="fig|1029756.8.peg.2210"/>
<evidence type="ECO:0000313" key="3">
    <source>
        <dbReference type="EMBL" id="AHB48746.1"/>
    </source>
</evidence>
<keyword evidence="3" id="KW-0378">Hydrolase</keyword>
<keyword evidence="3" id="KW-0645">Protease</keyword>
<dbReference type="AlphaFoldDB" id="V5SCW3"/>
<dbReference type="KEGG" id="hni:W911_10625"/>
<dbReference type="HOGENOM" id="CLU_090980_0_0_5"/>
<dbReference type="EMBL" id="CP006912">
    <property type="protein sequence ID" value="AHB48746.1"/>
    <property type="molecule type" value="Genomic_DNA"/>
</dbReference>
<dbReference type="InterPro" id="IPR003675">
    <property type="entry name" value="Rce1/LyrA-like_dom"/>
</dbReference>
<feature type="transmembrane region" description="Helical" evidence="1">
    <location>
        <begin position="205"/>
        <end position="223"/>
    </location>
</feature>
<feature type="transmembrane region" description="Helical" evidence="1">
    <location>
        <begin position="230"/>
        <end position="251"/>
    </location>
</feature>
<proteinExistence type="predicted"/>
<feature type="transmembrane region" description="Helical" evidence="1">
    <location>
        <begin position="108"/>
        <end position="128"/>
    </location>
</feature>
<accession>V5SCW3</accession>
<feature type="domain" description="CAAX prenyl protease 2/Lysostaphin resistance protein A-like" evidence="2">
    <location>
        <begin position="151"/>
        <end position="239"/>
    </location>
</feature>
<dbReference type="GO" id="GO:0006508">
    <property type="term" value="P:proteolysis"/>
    <property type="evidence" value="ECO:0007669"/>
    <property type="project" value="UniProtKB-KW"/>
</dbReference>
<keyword evidence="4" id="KW-1185">Reference proteome</keyword>
<keyword evidence="1" id="KW-1133">Transmembrane helix</keyword>
<gene>
    <name evidence="3" type="ORF">W911_10625</name>
</gene>